<dbReference type="AlphaFoldDB" id="A0ABD1THZ1"/>
<dbReference type="EMBL" id="JBFOLK010000005">
    <property type="protein sequence ID" value="KAL2512347.1"/>
    <property type="molecule type" value="Genomic_DNA"/>
</dbReference>
<organism evidence="2 3">
    <name type="scientific">Abeliophyllum distichum</name>
    <dbReference type="NCBI Taxonomy" id="126358"/>
    <lineage>
        <taxon>Eukaryota</taxon>
        <taxon>Viridiplantae</taxon>
        <taxon>Streptophyta</taxon>
        <taxon>Embryophyta</taxon>
        <taxon>Tracheophyta</taxon>
        <taxon>Spermatophyta</taxon>
        <taxon>Magnoliopsida</taxon>
        <taxon>eudicotyledons</taxon>
        <taxon>Gunneridae</taxon>
        <taxon>Pentapetalae</taxon>
        <taxon>asterids</taxon>
        <taxon>lamiids</taxon>
        <taxon>Lamiales</taxon>
        <taxon>Oleaceae</taxon>
        <taxon>Forsythieae</taxon>
        <taxon>Abeliophyllum</taxon>
    </lineage>
</organism>
<feature type="region of interest" description="Disordered" evidence="1">
    <location>
        <begin position="175"/>
        <end position="195"/>
    </location>
</feature>
<evidence type="ECO:0000313" key="2">
    <source>
        <dbReference type="EMBL" id="KAL2512347.1"/>
    </source>
</evidence>
<keyword evidence="3" id="KW-1185">Reference proteome</keyword>
<protein>
    <submittedName>
        <fullName evidence="2">Uncharacterized protein</fullName>
    </submittedName>
</protein>
<accession>A0ABD1THZ1</accession>
<comment type="caution">
    <text evidence="2">The sequence shown here is derived from an EMBL/GenBank/DDBJ whole genome shotgun (WGS) entry which is preliminary data.</text>
</comment>
<reference evidence="3" key="1">
    <citation type="submission" date="2024-07" db="EMBL/GenBank/DDBJ databases">
        <title>Two chromosome-level genome assemblies of Korean endemic species Abeliophyllum distichum and Forsythia ovata (Oleaceae).</title>
        <authorList>
            <person name="Jang H."/>
        </authorList>
    </citation>
    <scope>NUCLEOTIDE SEQUENCE [LARGE SCALE GENOMIC DNA]</scope>
</reference>
<evidence type="ECO:0000313" key="3">
    <source>
        <dbReference type="Proteomes" id="UP001604336"/>
    </source>
</evidence>
<evidence type="ECO:0000256" key="1">
    <source>
        <dbReference type="SAM" id="MobiDB-lite"/>
    </source>
</evidence>
<feature type="compositionally biased region" description="Basic and acidic residues" evidence="1">
    <location>
        <begin position="1"/>
        <end position="12"/>
    </location>
</feature>
<sequence length="195" mass="21183">MNDHDDNVEHTRPTYMPTPRPSKFQRQSLPAAALSPPSKRRKLARCLALPPGTRPIRSPSPSFIHRKHGLAAWPSHLGLGQFAAHHLPSSKGSMASLLSPPTWDSANSQPITFLHPKKAWPRCLALPPGTRPIRSPSPSFIQRKHGLAAWPSHLGLGQFAAHLLPSSKGSMASLISPPTWDSADSQPPLRDSTIA</sequence>
<feature type="region of interest" description="Disordered" evidence="1">
    <location>
        <begin position="1"/>
        <end position="41"/>
    </location>
</feature>
<gene>
    <name evidence="2" type="ORF">Adt_17947</name>
</gene>
<proteinExistence type="predicted"/>
<dbReference type="Proteomes" id="UP001604336">
    <property type="component" value="Unassembled WGS sequence"/>
</dbReference>
<name>A0ABD1THZ1_9LAMI</name>